<comment type="caution">
    <text evidence="2">The sequence shown here is derived from an EMBL/GenBank/DDBJ whole genome shotgun (WGS) entry which is preliminary data.</text>
</comment>
<dbReference type="AlphaFoldDB" id="A0AAJ0HDY0"/>
<keyword evidence="1" id="KW-0732">Signal</keyword>
<reference evidence="2" key="2">
    <citation type="submission" date="2023-06" db="EMBL/GenBank/DDBJ databases">
        <authorList>
            <consortium name="Lawrence Berkeley National Laboratory"/>
            <person name="Haridas S."/>
            <person name="Hensen N."/>
            <person name="Bonometti L."/>
            <person name="Westerberg I."/>
            <person name="Brannstrom I.O."/>
            <person name="Guillou S."/>
            <person name="Cros-Aarteil S."/>
            <person name="Calhoun S."/>
            <person name="Kuo A."/>
            <person name="Mondo S."/>
            <person name="Pangilinan J."/>
            <person name="Riley R."/>
            <person name="Labutti K."/>
            <person name="Andreopoulos B."/>
            <person name="Lipzen A."/>
            <person name="Chen C."/>
            <person name="Yanf M."/>
            <person name="Daum C."/>
            <person name="Ng V."/>
            <person name="Clum A."/>
            <person name="Steindorff A."/>
            <person name="Ohm R."/>
            <person name="Martin F."/>
            <person name="Silar P."/>
            <person name="Natvig D."/>
            <person name="Lalanne C."/>
            <person name="Gautier V."/>
            <person name="Ament-Velasquez S.L."/>
            <person name="Kruys A."/>
            <person name="Hutchinson M.I."/>
            <person name="Powell A.J."/>
            <person name="Barry K."/>
            <person name="Miller A.N."/>
            <person name="Grigoriev I.V."/>
            <person name="Debuchy R."/>
            <person name="Gladieux P."/>
            <person name="Thoren M.H."/>
            <person name="Johannesson H."/>
        </authorList>
    </citation>
    <scope>NUCLEOTIDE SEQUENCE</scope>
    <source>
        <strain evidence="2">CBS 955.72</strain>
    </source>
</reference>
<keyword evidence="3" id="KW-1185">Reference proteome</keyword>
<sequence length="83" mass="9074">MTWYGAGLLTSLFAGLRAMFSVLDQSEDEGQYVYVSGHHYAAGTVSDSVCCTPSESHFAMTSMAGFPIHHYHHVCKSKVCVVQ</sequence>
<evidence type="ECO:0000256" key="1">
    <source>
        <dbReference type="SAM" id="SignalP"/>
    </source>
</evidence>
<reference evidence="2" key="1">
    <citation type="journal article" date="2023" name="Mol. Phylogenet. Evol.">
        <title>Genome-scale phylogeny and comparative genomics of the fungal order Sordariales.</title>
        <authorList>
            <person name="Hensen N."/>
            <person name="Bonometti L."/>
            <person name="Westerberg I."/>
            <person name="Brannstrom I.O."/>
            <person name="Guillou S."/>
            <person name="Cros-Aarteil S."/>
            <person name="Calhoun S."/>
            <person name="Haridas S."/>
            <person name="Kuo A."/>
            <person name="Mondo S."/>
            <person name="Pangilinan J."/>
            <person name="Riley R."/>
            <person name="LaButti K."/>
            <person name="Andreopoulos B."/>
            <person name="Lipzen A."/>
            <person name="Chen C."/>
            <person name="Yan M."/>
            <person name="Daum C."/>
            <person name="Ng V."/>
            <person name="Clum A."/>
            <person name="Steindorff A."/>
            <person name="Ohm R.A."/>
            <person name="Martin F."/>
            <person name="Silar P."/>
            <person name="Natvig D.O."/>
            <person name="Lalanne C."/>
            <person name="Gautier V."/>
            <person name="Ament-Velasquez S.L."/>
            <person name="Kruys A."/>
            <person name="Hutchinson M.I."/>
            <person name="Powell A.J."/>
            <person name="Barry K."/>
            <person name="Miller A.N."/>
            <person name="Grigoriev I.V."/>
            <person name="Debuchy R."/>
            <person name="Gladieux P."/>
            <person name="Hiltunen Thoren M."/>
            <person name="Johannesson H."/>
        </authorList>
    </citation>
    <scope>NUCLEOTIDE SEQUENCE</scope>
    <source>
        <strain evidence="2">CBS 955.72</strain>
    </source>
</reference>
<organism evidence="2 3">
    <name type="scientific">Lasiosphaeria hispida</name>
    <dbReference type="NCBI Taxonomy" id="260671"/>
    <lineage>
        <taxon>Eukaryota</taxon>
        <taxon>Fungi</taxon>
        <taxon>Dikarya</taxon>
        <taxon>Ascomycota</taxon>
        <taxon>Pezizomycotina</taxon>
        <taxon>Sordariomycetes</taxon>
        <taxon>Sordariomycetidae</taxon>
        <taxon>Sordariales</taxon>
        <taxon>Lasiosphaeriaceae</taxon>
        <taxon>Lasiosphaeria</taxon>
    </lineage>
</organism>
<name>A0AAJ0HDY0_9PEZI</name>
<protein>
    <recommendedName>
        <fullName evidence="4">Secreted protein</fullName>
    </recommendedName>
</protein>
<dbReference type="EMBL" id="JAUIQD010000005">
    <property type="protein sequence ID" value="KAK3349022.1"/>
    <property type="molecule type" value="Genomic_DNA"/>
</dbReference>
<feature type="signal peptide" evidence="1">
    <location>
        <begin position="1"/>
        <end position="18"/>
    </location>
</feature>
<dbReference type="Proteomes" id="UP001275084">
    <property type="component" value="Unassembled WGS sequence"/>
</dbReference>
<feature type="chain" id="PRO_5042613368" description="Secreted protein" evidence="1">
    <location>
        <begin position="19"/>
        <end position="83"/>
    </location>
</feature>
<evidence type="ECO:0000313" key="2">
    <source>
        <dbReference type="EMBL" id="KAK3349022.1"/>
    </source>
</evidence>
<evidence type="ECO:0008006" key="4">
    <source>
        <dbReference type="Google" id="ProtNLM"/>
    </source>
</evidence>
<evidence type="ECO:0000313" key="3">
    <source>
        <dbReference type="Proteomes" id="UP001275084"/>
    </source>
</evidence>
<gene>
    <name evidence="2" type="ORF">B0T25DRAFT_547004</name>
</gene>
<proteinExistence type="predicted"/>
<accession>A0AAJ0HDY0</accession>